<dbReference type="GO" id="GO:0006508">
    <property type="term" value="P:proteolysis"/>
    <property type="evidence" value="ECO:0007669"/>
    <property type="project" value="UniProtKB-KW"/>
</dbReference>
<dbReference type="GO" id="GO:0046872">
    <property type="term" value="F:metal ion binding"/>
    <property type="evidence" value="ECO:0007669"/>
    <property type="project" value="UniProtKB-UniRule"/>
</dbReference>
<evidence type="ECO:0000256" key="6">
    <source>
        <dbReference type="ARBA" id="ARBA00023049"/>
    </source>
</evidence>
<evidence type="ECO:0000256" key="7">
    <source>
        <dbReference type="PIRNR" id="PIRNR001123"/>
    </source>
</evidence>
<evidence type="ECO:0000256" key="3">
    <source>
        <dbReference type="ARBA" id="ARBA00022723"/>
    </source>
</evidence>
<evidence type="ECO:0000256" key="8">
    <source>
        <dbReference type="PIRSR" id="PIRSR001123-1"/>
    </source>
</evidence>
<keyword evidence="4" id="KW-0378">Hydrolase</keyword>
<comment type="cofactor">
    <cofactor evidence="1">
        <name>Zn(2+)</name>
        <dbReference type="ChEBI" id="CHEBI:29105"/>
    </cofactor>
</comment>
<dbReference type="Pfam" id="PF01546">
    <property type="entry name" value="Peptidase_M20"/>
    <property type="match status" value="1"/>
</dbReference>
<feature type="binding site" evidence="9">
    <location>
        <position position="106"/>
    </location>
    <ligand>
        <name>Zn(2+)</name>
        <dbReference type="ChEBI" id="CHEBI:29105"/>
        <label>1</label>
    </ligand>
</feature>
<dbReference type="Proteomes" id="UP000235828">
    <property type="component" value="Chromosome A"/>
</dbReference>
<dbReference type="EMBL" id="LT960611">
    <property type="protein sequence ID" value="SON48565.1"/>
    <property type="molecule type" value="Genomic_DNA"/>
</dbReference>
<keyword evidence="2" id="KW-0645">Protease</keyword>
<keyword evidence="3 9" id="KW-0479">Metal-binding</keyword>
<evidence type="ECO:0000313" key="12">
    <source>
        <dbReference type="Proteomes" id="UP000235828"/>
    </source>
</evidence>
<dbReference type="InterPro" id="IPR002933">
    <property type="entry name" value="Peptidase_M20"/>
</dbReference>
<evidence type="ECO:0000256" key="1">
    <source>
        <dbReference type="ARBA" id="ARBA00001947"/>
    </source>
</evidence>
<dbReference type="InterPro" id="IPR001261">
    <property type="entry name" value="ArgE/DapE_CS"/>
</dbReference>
<comment type="similarity">
    <text evidence="7">Belongs to the peptidase M42 family.</text>
</comment>
<keyword evidence="6" id="KW-0482">Metalloprotease</keyword>
<dbReference type="KEGG" id="vta:A0586"/>
<dbReference type="RefSeq" id="WP_102521392.1">
    <property type="nucleotide sequence ID" value="NZ_LT960611.1"/>
</dbReference>
<reference evidence="11 12" key="1">
    <citation type="submission" date="2017-10" db="EMBL/GenBank/DDBJ databases">
        <authorList>
            <person name="Banno H."/>
            <person name="Chua N.-H."/>
        </authorList>
    </citation>
    <scope>NUCLEOTIDE SEQUENCE [LARGE SCALE GENOMIC DNA]</scope>
    <source>
        <strain evidence="11">Vibrio tapetis CECT4600</strain>
    </source>
</reference>
<gene>
    <name evidence="11" type="ORF">VTAP4600_A0586</name>
</gene>
<keyword evidence="5" id="KW-0862">Zinc</keyword>
<dbReference type="InterPro" id="IPR008007">
    <property type="entry name" value="Peptidase_M42"/>
</dbReference>
<evidence type="ECO:0000313" key="11">
    <source>
        <dbReference type="EMBL" id="SON48565.1"/>
    </source>
</evidence>
<dbReference type="PROSITE" id="PS00758">
    <property type="entry name" value="ARGE_DAPE_CPG2_1"/>
    <property type="match status" value="1"/>
</dbReference>
<feature type="domain" description="Peptidase M20 dimerisation" evidence="10">
    <location>
        <begin position="177"/>
        <end position="271"/>
    </location>
</feature>
<evidence type="ECO:0000256" key="5">
    <source>
        <dbReference type="ARBA" id="ARBA00022833"/>
    </source>
</evidence>
<keyword evidence="12" id="KW-1185">Reference proteome</keyword>
<dbReference type="InterPro" id="IPR036264">
    <property type="entry name" value="Bact_exopeptidase_dim_dom"/>
</dbReference>
<dbReference type="Gene3D" id="3.30.70.360">
    <property type="match status" value="1"/>
</dbReference>
<dbReference type="NCBIfam" id="TIGR01883">
    <property type="entry name" value="PepT-like"/>
    <property type="match status" value="1"/>
</dbReference>
<name>A0A2N8Z9G7_9VIBR</name>
<dbReference type="PANTHER" id="PTHR42994:SF2">
    <property type="entry name" value="PEPTIDASE"/>
    <property type="match status" value="1"/>
</dbReference>
<dbReference type="SUPFAM" id="SSF53187">
    <property type="entry name" value="Zn-dependent exopeptidases"/>
    <property type="match status" value="1"/>
</dbReference>
<evidence type="ECO:0000256" key="2">
    <source>
        <dbReference type="ARBA" id="ARBA00022670"/>
    </source>
</evidence>
<accession>A0A2N8Z9G7</accession>
<dbReference type="PANTHER" id="PTHR42994">
    <property type="entry name" value="PEPTIDASE T"/>
    <property type="match status" value="1"/>
</dbReference>
<dbReference type="Gene3D" id="3.40.630.10">
    <property type="entry name" value="Zn peptidases"/>
    <property type="match status" value="1"/>
</dbReference>
<sequence>MTTINQDRLIQHFIDLVKIDSESRNEKAMSIEIAEQLGQLGFEVKKLDVPTDISNGFNVYGKLKGTLPGSVLVSAHMDTVTPGNNIEPIIEDGIISSKGDTILGGDDKSGISALIEAVRCIQEESLPHQTVEVAFTVHEEGGLHGSKNFEMQHIESDCAIVLDSGGPIGTIITSAPGQQNIKVTIKGRPAHAGLAPEDGINALYVAADAINGMNLARIDEETTANIGVVNGGQATNIVMPELYIEAEARSLNDEKLAKQVEHMEATFRASADKHGAEVEIISTRAYNAYKIADDDAHVASVKRSFAAIGIDAMTKSTGGGSDANIFNSKGLKTVNLSTGMSKVHTTDEFIAVQDMVNITRFMKQYLSTES</sequence>
<feature type="binding site" evidence="9">
    <location>
        <position position="140"/>
    </location>
    <ligand>
        <name>Zn(2+)</name>
        <dbReference type="ChEBI" id="CHEBI:29105"/>
        <label>2</label>
    </ligand>
</feature>
<dbReference type="OrthoDB" id="9804934at2"/>
<proteinExistence type="inferred from homology"/>
<evidence type="ECO:0000259" key="10">
    <source>
        <dbReference type="Pfam" id="PF07687"/>
    </source>
</evidence>
<dbReference type="Pfam" id="PF07687">
    <property type="entry name" value="M20_dimer"/>
    <property type="match status" value="1"/>
</dbReference>
<dbReference type="SUPFAM" id="SSF55031">
    <property type="entry name" value="Bacterial exopeptidase dimerisation domain"/>
    <property type="match status" value="1"/>
</dbReference>
<dbReference type="GO" id="GO:0004177">
    <property type="term" value="F:aminopeptidase activity"/>
    <property type="evidence" value="ECO:0007669"/>
    <property type="project" value="UniProtKB-UniRule"/>
</dbReference>
<dbReference type="InterPro" id="IPR011650">
    <property type="entry name" value="Peptidase_M20_dimer"/>
</dbReference>
<dbReference type="AlphaFoldDB" id="A0A2N8Z9G7"/>
<dbReference type="InterPro" id="IPR010162">
    <property type="entry name" value="PepT-like"/>
</dbReference>
<feature type="binding site" evidence="9">
    <location>
        <position position="106"/>
    </location>
    <ligand>
        <name>Zn(2+)</name>
        <dbReference type="ChEBI" id="CHEBI:29105"/>
        <label>2</label>
    </ligand>
</feature>
<dbReference type="GO" id="GO:0008237">
    <property type="term" value="F:metallopeptidase activity"/>
    <property type="evidence" value="ECO:0007669"/>
    <property type="project" value="UniProtKB-KW"/>
</dbReference>
<comment type="cofactor">
    <cofactor evidence="9">
        <name>a divalent metal cation</name>
        <dbReference type="ChEBI" id="CHEBI:60240"/>
    </cofactor>
    <text evidence="9">Binds 2 divalent metal cations per subunit.</text>
</comment>
<feature type="active site" description="Proton acceptor" evidence="8">
    <location>
        <position position="139"/>
    </location>
</feature>
<protein>
    <recommendedName>
        <fullName evidence="10">Peptidase M20 dimerisation domain-containing protein</fullName>
    </recommendedName>
</protein>
<evidence type="ECO:0000256" key="4">
    <source>
        <dbReference type="ARBA" id="ARBA00022801"/>
    </source>
</evidence>
<evidence type="ECO:0000256" key="9">
    <source>
        <dbReference type="PIRSR" id="PIRSR001123-2"/>
    </source>
</evidence>
<dbReference type="PIRSF" id="PIRSF001123">
    <property type="entry name" value="PepA_GA"/>
    <property type="match status" value="1"/>
</dbReference>
<feature type="binding site" evidence="9">
    <location>
        <position position="163"/>
    </location>
    <ligand>
        <name>Zn(2+)</name>
        <dbReference type="ChEBI" id="CHEBI:29105"/>
        <label>1</label>
    </ligand>
</feature>
<organism evidence="11 12">
    <name type="scientific">Vibrio tapetis subsp. tapetis</name>
    <dbReference type="NCBI Taxonomy" id="1671868"/>
    <lineage>
        <taxon>Bacteria</taxon>
        <taxon>Pseudomonadati</taxon>
        <taxon>Pseudomonadota</taxon>
        <taxon>Gammaproteobacteria</taxon>
        <taxon>Vibrionales</taxon>
        <taxon>Vibrionaceae</taxon>
        <taxon>Vibrio</taxon>
    </lineage>
</organism>